<dbReference type="PANTHER" id="PTHR45912">
    <property type="entry name" value="CILIA- AND FLAGELLA-ASSOCIATED PROTEIN 47"/>
    <property type="match status" value="1"/>
</dbReference>
<protein>
    <submittedName>
        <fullName evidence="1">CFA47 protein</fullName>
    </submittedName>
</protein>
<dbReference type="GO" id="GO:0007288">
    <property type="term" value="P:sperm axoneme assembly"/>
    <property type="evidence" value="ECO:0007669"/>
    <property type="project" value="TreeGrafter"/>
</dbReference>
<dbReference type="Gene3D" id="2.60.40.10">
    <property type="entry name" value="Immunoglobulins"/>
    <property type="match status" value="5"/>
</dbReference>
<dbReference type="PANTHER" id="PTHR45912:SF3">
    <property type="entry name" value="CILIA- AND FLAGELLA-ASSOCIATED PROTEIN 47"/>
    <property type="match status" value="1"/>
</dbReference>
<sequence>QFKLIVENPEKPIASGLELKAFVEYYPDRMEDLQDKLILLVDDDIIDIPLLGFIPYCCLEIESEIDFGQVIASNKVISKEISIANHGSSPGMFEISYDGVILASITPASGIVKPKSKRTIQVDICTDVPRVIKEVMKVELEGRGCTEVWVTAVVVEQVLEVLGASCGKVVECINFGPVYFGTSKTEQISLYNKSPENMDWVAVLEDNPIGGEMGTDLQRSTDAVLQNLSLKNRDVDVFTLILCTPNQGTLLPYEKSLVTLCFSPEKFKGDFEVHDSSLKQDYVLFLRFETVGNRGGYLQARDDGNHPHHVDLALMGSGLPVMVTFNPGPEINFMDCYLGERREVLCTLKNESDSLPVTFSFRKAAHFNISPEKGKIKKKSAKDVMISFSPHQIGTFKMKQIIDIIGTGVDKNNLHDLKKISFHQLYLSLMGVCKAKQKEIPVTINPGLTPAVSNATGQFVVDGTEECADAARGAIQSTDAAPVAILKSTQTRIHTHQINRNCKDDALTAFPNDRATSVRPGEWDKKYRTIFTKTERYNLIDPKFAYTDHDGMFKLLYFHVLFFFSLPCRQFDMYNDPVNTGIKPGEGLKSPNITCFPKEKPQLKMPPLDDDCLLTSRKLATITSTSTNKETWGWLSPVPSSNREKEDCSLTLTHKQLHQIFIGPSTIDFGDVCVYSTTTKELHIINNLLVHIWIQIEMEIEELQGTCPLSQVVPPLTKTHVPIVFETITPGSFKRSFAYKINNQHLGHVLVVANAVPIELQLSTRELILDPVPGCLAGTEFRATVRVYNPRNHPAEFIWKPVTTDRKPAFSIWPARGTVEAYSDLECEVVWCPGFNSPEEGEFILCVLRGNAIKLKCFAKVTIHT</sequence>
<dbReference type="EMBL" id="VZRK01000454">
    <property type="protein sequence ID" value="NWU86153.1"/>
    <property type="molecule type" value="Genomic_DNA"/>
</dbReference>
<dbReference type="Proteomes" id="UP000550309">
    <property type="component" value="Unassembled WGS sequence"/>
</dbReference>
<organism evidence="1 2">
    <name type="scientific">Onychorhynchus coronatus</name>
    <name type="common">Royal flycatcher</name>
    <dbReference type="NCBI Taxonomy" id="360224"/>
    <lineage>
        <taxon>Eukaryota</taxon>
        <taxon>Metazoa</taxon>
        <taxon>Chordata</taxon>
        <taxon>Craniata</taxon>
        <taxon>Vertebrata</taxon>
        <taxon>Euteleostomi</taxon>
        <taxon>Archelosauria</taxon>
        <taxon>Archosauria</taxon>
        <taxon>Dinosauria</taxon>
        <taxon>Saurischia</taxon>
        <taxon>Theropoda</taxon>
        <taxon>Coelurosauria</taxon>
        <taxon>Aves</taxon>
        <taxon>Neognathae</taxon>
        <taxon>Neoaves</taxon>
        <taxon>Telluraves</taxon>
        <taxon>Australaves</taxon>
        <taxon>Passeriformes</taxon>
        <taxon>Tyrannidae</taxon>
        <taxon>Onychorhynchus</taxon>
    </lineage>
</organism>
<accession>A0A7K6A878</accession>
<evidence type="ECO:0000313" key="2">
    <source>
        <dbReference type="Proteomes" id="UP000550309"/>
    </source>
</evidence>
<feature type="non-terminal residue" evidence="1">
    <location>
        <position position="865"/>
    </location>
</feature>
<dbReference type="InterPro" id="IPR013783">
    <property type="entry name" value="Ig-like_fold"/>
</dbReference>
<comment type="caution">
    <text evidence="1">The sequence shown here is derived from an EMBL/GenBank/DDBJ whole genome shotgun (WGS) entry which is preliminary data.</text>
</comment>
<evidence type="ECO:0000313" key="1">
    <source>
        <dbReference type="EMBL" id="NWU86153.1"/>
    </source>
</evidence>
<gene>
    <name evidence="1" type="primary">Cfap47_0</name>
    <name evidence="1" type="ORF">ONYCOR_R14851</name>
</gene>
<feature type="non-terminal residue" evidence="1">
    <location>
        <position position="1"/>
    </location>
</feature>
<name>A0A7K6A878_ONYCO</name>
<dbReference type="OrthoDB" id="10060824at2759"/>
<keyword evidence="2" id="KW-1185">Reference proteome</keyword>
<reference evidence="1 2" key="1">
    <citation type="submission" date="2019-09" db="EMBL/GenBank/DDBJ databases">
        <title>Bird 10,000 Genomes (B10K) Project - Family phase.</title>
        <authorList>
            <person name="Zhang G."/>
        </authorList>
    </citation>
    <scope>NUCLEOTIDE SEQUENCE [LARGE SCALE GENOMIC DNA]</scope>
    <source>
        <strain evidence="1">B10K-DU-028-75</strain>
        <tissue evidence="1">Mixed tissue sample</tissue>
    </source>
</reference>
<dbReference type="AlphaFoldDB" id="A0A7K6A878"/>
<proteinExistence type="predicted"/>
<dbReference type="GO" id="GO:0005929">
    <property type="term" value="C:cilium"/>
    <property type="evidence" value="ECO:0007669"/>
    <property type="project" value="TreeGrafter"/>
</dbReference>